<dbReference type="AlphaFoldDB" id="A0A9X3R751"/>
<protein>
    <submittedName>
        <fullName evidence="1">PAAR domain-containing protein</fullName>
    </submittedName>
</protein>
<comment type="caution">
    <text evidence="1">The sequence shown here is derived from an EMBL/GenBank/DDBJ whole genome shotgun (WGS) entry which is preliminary data.</text>
</comment>
<organism evidence="1 2">
    <name type="scientific">Alcaligenes xylosoxydans xylosoxydans</name>
    <name type="common">Achromobacter xylosoxidans</name>
    <dbReference type="NCBI Taxonomy" id="85698"/>
    <lineage>
        <taxon>Bacteria</taxon>
        <taxon>Pseudomonadati</taxon>
        <taxon>Pseudomonadota</taxon>
        <taxon>Betaproteobacteria</taxon>
        <taxon>Burkholderiales</taxon>
        <taxon>Alcaligenaceae</taxon>
        <taxon>Achromobacter</taxon>
    </lineage>
</organism>
<dbReference type="Gene3D" id="2.60.200.60">
    <property type="match status" value="1"/>
</dbReference>
<proteinExistence type="predicted"/>
<gene>
    <name evidence="1" type="ORF">O9570_25290</name>
</gene>
<reference evidence="1" key="1">
    <citation type="submission" date="2022-12" db="EMBL/GenBank/DDBJ databases">
        <authorList>
            <person name="Voronina O.L."/>
            <person name="Kunda M.S."/>
            <person name="Ryzhova N."/>
            <person name="Aksenova E.I."/>
        </authorList>
    </citation>
    <scope>NUCLEOTIDE SEQUENCE</scope>
    <source>
        <strain evidence="1">SCCH136:Ach223948</strain>
    </source>
</reference>
<evidence type="ECO:0000313" key="2">
    <source>
        <dbReference type="Proteomes" id="UP001141992"/>
    </source>
</evidence>
<sequence length="168" mass="18224">MQRAVIRIGDRTNHGGVVVTGDQTLNVFGKPAARKGDMTTCPRCKGEYPIVEGTRSTGSSQWLALEGMRTACGAALIASQHFWREDDAAGTSTMTSNGTKAKAYKGRFQVFDEATREPMPGRQYRVTTIDGTPSEGTTDSDGYTAWIESQSPDMLSLELLAHEQEEAS</sequence>
<name>A0A9X3R751_ALCXX</name>
<dbReference type="CDD" id="cd14744">
    <property type="entry name" value="PAAR_CT_2"/>
    <property type="match status" value="1"/>
</dbReference>
<evidence type="ECO:0000313" key="1">
    <source>
        <dbReference type="EMBL" id="MCZ8404793.1"/>
    </source>
</evidence>
<dbReference type="InterPro" id="IPR008727">
    <property type="entry name" value="PAAR_motif"/>
</dbReference>
<dbReference type="EMBL" id="JAPZVI010000029">
    <property type="protein sequence ID" value="MCZ8404793.1"/>
    <property type="molecule type" value="Genomic_DNA"/>
</dbReference>
<dbReference type="Pfam" id="PF05488">
    <property type="entry name" value="PAAR_motif"/>
    <property type="match status" value="1"/>
</dbReference>
<dbReference type="Proteomes" id="UP001141992">
    <property type="component" value="Unassembled WGS sequence"/>
</dbReference>
<dbReference type="RefSeq" id="WP_269865075.1">
    <property type="nucleotide sequence ID" value="NZ_JAPZVI010000029.1"/>
</dbReference>
<accession>A0A9X3R751</accession>